<sequence>MIAPLNQRPRRDAALRAETLKPSIAMHKPSVKRARRRTRWDMPKAHEHDSGAFGSACATSERTHAAPVRNRGRSSRHGSKTAFDGEGQGPARRAFAVRQSERNTRRIRVSTPETRRSGPTTPSAPANPEMAPMPGPLPERTGAMRFRSQDGRPSPTSRRRAFSLCRLNTGKPLREFPRGSRPTPSTGKGLNMPVMTFFWQPALSFRGAGCYIGVTERRGNELAVRW</sequence>
<feature type="compositionally biased region" description="Basic and acidic residues" evidence="1">
    <location>
        <begin position="9"/>
        <end position="19"/>
    </location>
</feature>
<protein>
    <submittedName>
        <fullName evidence="2">Uncharacterized protein</fullName>
    </submittedName>
</protein>
<feature type="compositionally biased region" description="Basic and acidic residues" evidence="1">
    <location>
        <begin position="39"/>
        <end position="50"/>
    </location>
</feature>
<evidence type="ECO:0000256" key="1">
    <source>
        <dbReference type="SAM" id="MobiDB-lite"/>
    </source>
</evidence>
<keyword evidence="3" id="KW-1185">Reference proteome</keyword>
<accession>A0ABU0LJH4</accession>
<dbReference type="EMBL" id="JAUSVY010000015">
    <property type="protein sequence ID" value="MDQ0507291.1"/>
    <property type="molecule type" value="Genomic_DNA"/>
</dbReference>
<comment type="caution">
    <text evidence="2">The sequence shown here is derived from an EMBL/GenBank/DDBJ whole genome shotgun (WGS) entry which is preliminary data.</text>
</comment>
<reference evidence="2 3" key="1">
    <citation type="submission" date="2023-07" db="EMBL/GenBank/DDBJ databases">
        <title>Genomic Encyclopedia of Type Strains, Phase IV (KMG-IV): sequencing the most valuable type-strain genomes for metagenomic binning, comparative biology and taxonomic classification.</title>
        <authorList>
            <person name="Goeker M."/>
        </authorList>
    </citation>
    <scope>NUCLEOTIDE SEQUENCE [LARGE SCALE GENOMIC DNA]</scope>
    <source>
        <strain evidence="2 3">DSM 3770</strain>
    </source>
</reference>
<evidence type="ECO:0000313" key="2">
    <source>
        <dbReference type="EMBL" id="MDQ0507291.1"/>
    </source>
</evidence>
<dbReference type="Proteomes" id="UP001241747">
    <property type="component" value="Unassembled WGS sequence"/>
</dbReference>
<feature type="compositionally biased region" description="Basic residues" evidence="1">
    <location>
        <begin position="70"/>
        <end position="79"/>
    </location>
</feature>
<gene>
    <name evidence="2" type="ORF">QOZ94_004112</name>
</gene>
<feature type="region of interest" description="Disordered" evidence="1">
    <location>
        <begin position="1"/>
        <end position="159"/>
    </location>
</feature>
<organism evidence="2 3">
    <name type="scientific">Xanthobacter agilis</name>
    <dbReference type="NCBI Taxonomy" id="47492"/>
    <lineage>
        <taxon>Bacteria</taxon>
        <taxon>Pseudomonadati</taxon>
        <taxon>Pseudomonadota</taxon>
        <taxon>Alphaproteobacteria</taxon>
        <taxon>Hyphomicrobiales</taxon>
        <taxon>Xanthobacteraceae</taxon>
        <taxon>Xanthobacter</taxon>
    </lineage>
</organism>
<proteinExistence type="predicted"/>
<feature type="region of interest" description="Disordered" evidence="1">
    <location>
        <begin position="170"/>
        <end position="189"/>
    </location>
</feature>
<feature type="compositionally biased region" description="Basic residues" evidence="1">
    <location>
        <begin position="29"/>
        <end position="38"/>
    </location>
</feature>
<evidence type="ECO:0000313" key="3">
    <source>
        <dbReference type="Proteomes" id="UP001241747"/>
    </source>
</evidence>
<name>A0ABU0LJH4_XANAG</name>